<organism evidence="1">
    <name type="scientific">marine metagenome</name>
    <dbReference type="NCBI Taxonomy" id="408172"/>
    <lineage>
        <taxon>unclassified sequences</taxon>
        <taxon>metagenomes</taxon>
        <taxon>ecological metagenomes</taxon>
    </lineage>
</organism>
<gene>
    <name evidence="1" type="ORF">METZ01_LOCUS488177</name>
</gene>
<proteinExistence type="predicted"/>
<reference evidence="1" key="1">
    <citation type="submission" date="2018-05" db="EMBL/GenBank/DDBJ databases">
        <authorList>
            <person name="Lanie J.A."/>
            <person name="Ng W.-L."/>
            <person name="Kazmierczak K.M."/>
            <person name="Andrzejewski T.M."/>
            <person name="Davidsen T.M."/>
            <person name="Wayne K.J."/>
            <person name="Tettelin H."/>
            <person name="Glass J.I."/>
            <person name="Rusch D."/>
            <person name="Podicherti R."/>
            <person name="Tsui H.-C.T."/>
            <person name="Winkler M.E."/>
        </authorList>
    </citation>
    <scope>NUCLEOTIDE SEQUENCE</scope>
</reference>
<sequence length="94" mass="11186">MTPEDYMRLVEVHFPRLEIRAYESIEMGWDYFVLDVNDELIFRFPRRSNVIQQLEWEAAILPMLAEALPVEVLDFKYVVNRKSGEPSMFVGYPK</sequence>
<dbReference type="AlphaFoldDB" id="A0A383CTG4"/>
<protein>
    <recommendedName>
        <fullName evidence="2">Aminoglycoside phosphotransferase domain-containing protein</fullName>
    </recommendedName>
</protein>
<feature type="non-terminal residue" evidence="1">
    <location>
        <position position="94"/>
    </location>
</feature>
<dbReference type="EMBL" id="UINC01211431">
    <property type="protein sequence ID" value="SVE35323.1"/>
    <property type="molecule type" value="Genomic_DNA"/>
</dbReference>
<evidence type="ECO:0000313" key="1">
    <source>
        <dbReference type="EMBL" id="SVE35323.1"/>
    </source>
</evidence>
<accession>A0A383CTG4</accession>
<name>A0A383CTG4_9ZZZZ</name>
<dbReference type="Gene3D" id="3.30.200.20">
    <property type="entry name" value="Phosphorylase Kinase, domain 1"/>
    <property type="match status" value="1"/>
</dbReference>
<evidence type="ECO:0008006" key="2">
    <source>
        <dbReference type="Google" id="ProtNLM"/>
    </source>
</evidence>